<keyword evidence="3" id="KW-1185">Reference proteome</keyword>
<organism evidence="2 3">
    <name type="scientific">Panacibacter ginsenosidivorans</name>
    <dbReference type="NCBI Taxonomy" id="1813871"/>
    <lineage>
        <taxon>Bacteria</taxon>
        <taxon>Pseudomonadati</taxon>
        <taxon>Bacteroidota</taxon>
        <taxon>Chitinophagia</taxon>
        <taxon>Chitinophagales</taxon>
        <taxon>Chitinophagaceae</taxon>
        <taxon>Panacibacter</taxon>
    </lineage>
</organism>
<dbReference type="OrthoDB" id="4376109at2"/>
<dbReference type="RefSeq" id="WP_147187946.1">
    <property type="nucleotide sequence ID" value="NZ_CP042435.1"/>
</dbReference>
<dbReference type="AlphaFoldDB" id="A0A5B8V674"/>
<dbReference type="SUPFAM" id="SSF50199">
    <property type="entry name" value="Staphylococcal nuclease"/>
    <property type="match status" value="1"/>
</dbReference>
<dbReference type="SMART" id="SM00318">
    <property type="entry name" value="SNc"/>
    <property type="match status" value="1"/>
</dbReference>
<dbReference type="Pfam" id="PF00565">
    <property type="entry name" value="SNase"/>
    <property type="match status" value="1"/>
</dbReference>
<dbReference type="Gene3D" id="2.40.50.90">
    <property type="match status" value="1"/>
</dbReference>
<dbReference type="KEGG" id="pgin:FRZ67_02055"/>
<dbReference type="PROSITE" id="PS50830">
    <property type="entry name" value="TNASE_3"/>
    <property type="match status" value="1"/>
</dbReference>
<dbReference type="EMBL" id="CP042435">
    <property type="protein sequence ID" value="QEC66146.1"/>
    <property type="molecule type" value="Genomic_DNA"/>
</dbReference>
<sequence>MQIKAYGQAIIKTHLKITKVVDGDGLCVVDMFGRKETEIRFLGIDAPEVRRSRKLKQDERETHLPGQLLLELGQASKQYLSSIAPIGTSITLVMERQHSVDLYGRTLAYVLLPDGSCLNEMMINEGYAKPYDKYYCEALPEYQKINTFAKAGQRGLYQTVSVF</sequence>
<evidence type="ECO:0000313" key="2">
    <source>
        <dbReference type="EMBL" id="QEC66146.1"/>
    </source>
</evidence>
<name>A0A5B8V674_9BACT</name>
<reference evidence="2 3" key="1">
    <citation type="journal article" date="2016" name="Int. J. Syst. Evol. Microbiol.">
        <title>Panacibacter ginsenosidivorans gen. nov., sp. nov., with ginsenoside converting activity isolated from soil of a ginseng field.</title>
        <authorList>
            <person name="Siddiqi M.Z."/>
            <person name="Muhammad Shafi S."/>
            <person name="Choi K.D."/>
            <person name="Im W.T."/>
        </authorList>
    </citation>
    <scope>NUCLEOTIDE SEQUENCE [LARGE SCALE GENOMIC DNA]</scope>
    <source>
        <strain evidence="2 3">Gsoil1550</strain>
    </source>
</reference>
<dbReference type="Proteomes" id="UP000321533">
    <property type="component" value="Chromosome"/>
</dbReference>
<evidence type="ECO:0000313" key="3">
    <source>
        <dbReference type="Proteomes" id="UP000321533"/>
    </source>
</evidence>
<dbReference type="InterPro" id="IPR035437">
    <property type="entry name" value="SNase_OB-fold_sf"/>
</dbReference>
<proteinExistence type="predicted"/>
<feature type="domain" description="TNase-like" evidence="1">
    <location>
        <begin position="11"/>
        <end position="159"/>
    </location>
</feature>
<dbReference type="InterPro" id="IPR016071">
    <property type="entry name" value="Staphylococal_nuclease_OB-fold"/>
</dbReference>
<accession>A0A5B8V674</accession>
<gene>
    <name evidence="2" type="ORF">FRZ67_02055</name>
</gene>
<evidence type="ECO:0000259" key="1">
    <source>
        <dbReference type="PROSITE" id="PS50830"/>
    </source>
</evidence>
<protein>
    <recommendedName>
        <fullName evidence="1">TNase-like domain-containing protein</fullName>
    </recommendedName>
</protein>